<sequence>MVMDDSPWTFNQQALLLKRMEVIDQLASLELVELEMWVRVHKLPVGFMNENIAKVIGNHIGSFVEVDPWNDTKNLTRNKKRKQKKEGSDNKREERGKREKKGEKDRREREREREGRVTKKERKKR</sequence>
<gene>
    <name evidence="2" type="ORF">Syun_020383</name>
</gene>
<dbReference type="EMBL" id="JBBNAF010000009">
    <property type="protein sequence ID" value="KAK9113586.1"/>
    <property type="molecule type" value="Genomic_DNA"/>
</dbReference>
<protein>
    <recommendedName>
        <fullName evidence="4">DUF4283 domain-containing protein</fullName>
    </recommendedName>
</protein>
<evidence type="ECO:0008006" key="4">
    <source>
        <dbReference type="Google" id="ProtNLM"/>
    </source>
</evidence>
<feature type="region of interest" description="Disordered" evidence="1">
    <location>
        <begin position="68"/>
        <end position="125"/>
    </location>
</feature>
<organism evidence="2 3">
    <name type="scientific">Stephania yunnanensis</name>
    <dbReference type="NCBI Taxonomy" id="152371"/>
    <lineage>
        <taxon>Eukaryota</taxon>
        <taxon>Viridiplantae</taxon>
        <taxon>Streptophyta</taxon>
        <taxon>Embryophyta</taxon>
        <taxon>Tracheophyta</taxon>
        <taxon>Spermatophyta</taxon>
        <taxon>Magnoliopsida</taxon>
        <taxon>Ranunculales</taxon>
        <taxon>Menispermaceae</taxon>
        <taxon>Menispermoideae</taxon>
        <taxon>Cissampelideae</taxon>
        <taxon>Stephania</taxon>
    </lineage>
</organism>
<proteinExistence type="predicted"/>
<feature type="compositionally biased region" description="Basic and acidic residues" evidence="1">
    <location>
        <begin position="85"/>
        <end position="118"/>
    </location>
</feature>
<accession>A0AAP0IDT6</accession>
<name>A0AAP0IDT6_9MAGN</name>
<evidence type="ECO:0000313" key="3">
    <source>
        <dbReference type="Proteomes" id="UP001420932"/>
    </source>
</evidence>
<dbReference type="AlphaFoldDB" id="A0AAP0IDT6"/>
<dbReference type="Proteomes" id="UP001420932">
    <property type="component" value="Unassembled WGS sequence"/>
</dbReference>
<evidence type="ECO:0000313" key="2">
    <source>
        <dbReference type="EMBL" id="KAK9113586.1"/>
    </source>
</evidence>
<evidence type="ECO:0000256" key="1">
    <source>
        <dbReference type="SAM" id="MobiDB-lite"/>
    </source>
</evidence>
<comment type="caution">
    <text evidence="2">The sequence shown here is derived from an EMBL/GenBank/DDBJ whole genome shotgun (WGS) entry which is preliminary data.</text>
</comment>
<keyword evidence="3" id="KW-1185">Reference proteome</keyword>
<reference evidence="2 3" key="1">
    <citation type="submission" date="2024-01" db="EMBL/GenBank/DDBJ databases">
        <title>Genome assemblies of Stephania.</title>
        <authorList>
            <person name="Yang L."/>
        </authorList>
    </citation>
    <scope>NUCLEOTIDE SEQUENCE [LARGE SCALE GENOMIC DNA]</scope>
    <source>
        <strain evidence="2">YNDBR</strain>
        <tissue evidence="2">Leaf</tissue>
    </source>
</reference>